<feature type="compositionally biased region" description="Polar residues" evidence="1">
    <location>
        <begin position="21"/>
        <end position="39"/>
    </location>
</feature>
<dbReference type="RefSeq" id="XP_043061138.1">
    <property type="nucleotide sequence ID" value="XM_043202273.1"/>
</dbReference>
<evidence type="ECO:0000256" key="1">
    <source>
        <dbReference type="SAM" id="MobiDB-lite"/>
    </source>
</evidence>
<feature type="region of interest" description="Disordered" evidence="1">
    <location>
        <begin position="115"/>
        <end position="136"/>
    </location>
</feature>
<organism evidence="2 3">
    <name type="scientific">Pichia angusta</name>
    <name type="common">Yeast</name>
    <name type="synonym">Hansenula polymorpha</name>
    <dbReference type="NCBI Taxonomy" id="870730"/>
    <lineage>
        <taxon>Eukaryota</taxon>
        <taxon>Fungi</taxon>
        <taxon>Dikarya</taxon>
        <taxon>Ascomycota</taxon>
        <taxon>Saccharomycotina</taxon>
        <taxon>Pichiomycetes</taxon>
        <taxon>Pichiales</taxon>
        <taxon>Pichiaceae</taxon>
        <taxon>Ogataea</taxon>
    </lineage>
</organism>
<dbReference type="AlphaFoldDB" id="A0AAN6DH59"/>
<comment type="caution">
    <text evidence="2">The sequence shown here is derived from an EMBL/GenBank/DDBJ whole genome shotgun (WGS) entry which is preliminary data.</text>
</comment>
<dbReference type="Proteomes" id="UP001196530">
    <property type="component" value="Unassembled WGS sequence"/>
</dbReference>
<gene>
    <name evidence="2" type="ORF">KL928_001861</name>
</gene>
<dbReference type="EMBL" id="JAHLUX010000003">
    <property type="protein sequence ID" value="KAG7820424.1"/>
    <property type="molecule type" value="Genomic_DNA"/>
</dbReference>
<proteinExistence type="predicted"/>
<feature type="compositionally biased region" description="Polar residues" evidence="1">
    <location>
        <begin position="120"/>
        <end position="135"/>
    </location>
</feature>
<evidence type="ECO:0000313" key="2">
    <source>
        <dbReference type="EMBL" id="KAG7820424.1"/>
    </source>
</evidence>
<name>A0AAN6DH59_PICAN</name>
<sequence>MRGRTERKPLGAKDTNIHGVSRSTSPYKYNSSKSRSGSLSPVRLDKSSPSKFDSSESLASGLIRLSPGKRPSGGLSSPTKKHRAHKEFLIYEDHTNYRDALDSLESMTVTNVENKENENPRSNMCQDIENRSPQRLSKKRSALADLRIHQYPGYIQTFETNEAGRSGILAPKHQLTQGFMMNTTDVSTSTKRTAVPSFVTPPKKNRIHYKYIESLNKVDQARSVRSRTDIDVHEVRKLTFDLHDDSIARYQDAQKKNIF</sequence>
<accession>A0AAN6DH59</accession>
<reference evidence="2" key="1">
    <citation type="journal article" date="2021" name="G3 (Bethesda)">
        <title>Genomic diversity, chromosomal rearrangements, and interspecies hybridization in the ogataea polymorpha species complex.</title>
        <authorList>
            <person name="Hanson S.J."/>
            <person name="Cinneide E.O."/>
            <person name="Salzberg L.I."/>
            <person name="Wolfe K.H."/>
            <person name="McGowan J."/>
            <person name="Fitzpatrick D.A."/>
            <person name="Matlin K."/>
        </authorList>
    </citation>
    <scope>NUCLEOTIDE SEQUENCE</scope>
    <source>
        <strain evidence="2">61-244</strain>
    </source>
</reference>
<evidence type="ECO:0000313" key="3">
    <source>
        <dbReference type="Proteomes" id="UP001196530"/>
    </source>
</evidence>
<protein>
    <submittedName>
        <fullName evidence="2">Uncharacterized protein</fullName>
    </submittedName>
</protein>
<feature type="region of interest" description="Disordered" evidence="1">
    <location>
        <begin position="1"/>
        <end position="81"/>
    </location>
</feature>
<dbReference type="GeneID" id="66125912"/>
<feature type="compositionally biased region" description="Basic and acidic residues" evidence="1">
    <location>
        <begin position="1"/>
        <end position="11"/>
    </location>
</feature>